<dbReference type="EMBL" id="LAZR01004256">
    <property type="protein sequence ID" value="KKN10306.1"/>
    <property type="molecule type" value="Genomic_DNA"/>
</dbReference>
<sequence>MQRFMPFFIIMKKENSDKNIMKFDFSEILYHKEIIENRVFTQKEARGMFDILAEIHSALKDKRTNTGKGKISVVEIGWFLGIDELIKQMKEPVPI</sequence>
<name>A0A0F9QAZ1_9ZZZZ</name>
<reference evidence="1" key="1">
    <citation type="journal article" date="2015" name="Nature">
        <title>Complex archaea that bridge the gap between prokaryotes and eukaryotes.</title>
        <authorList>
            <person name="Spang A."/>
            <person name="Saw J.H."/>
            <person name="Jorgensen S.L."/>
            <person name="Zaremba-Niedzwiedzka K."/>
            <person name="Martijn J."/>
            <person name="Lind A.E."/>
            <person name="van Eijk R."/>
            <person name="Schleper C."/>
            <person name="Guy L."/>
            <person name="Ettema T.J."/>
        </authorList>
    </citation>
    <scope>NUCLEOTIDE SEQUENCE</scope>
</reference>
<proteinExistence type="predicted"/>
<protein>
    <submittedName>
        <fullName evidence="1">Uncharacterized protein</fullName>
    </submittedName>
</protein>
<comment type="caution">
    <text evidence="1">The sequence shown here is derived from an EMBL/GenBank/DDBJ whole genome shotgun (WGS) entry which is preliminary data.</text>
</comment>
<dbReference type="AlphaFoldDB" id="A0A0F9QAZ1"/>
<organism evidence="1">
    <name type="scientific">marine sediment metagenome</name>
    <dbReference type="NCBI Taxonomy" id="412755"/>
    <lineage>
        <taxon>unclassified sequences</taxon>
        <taxon>metagenomes</taxon>
        <taxon>ecological metagenomes</taxon>
    </lineage>
</organism>
<evidence type="ECO:0000313" key="1">
    <source>
        <dbReference type="EMBL" id="KKN10306.1"/>
    </source>
</evidence>
<gene>
    <name evidence="1" type="ORF">LCGC14_1037890</name>
</gene>
<accession>A0A0F9QAZ1</accession>